<dbReference type="VEuPathDB" id="FungiDB:ASPCADRAFT_2407"/>
<proteinExistence type="predicted"/>
<feature type="region of interest" description="Disordered" evidence="1">
    <location>
        <begin position="146"/>
        <end position="279"/>
    </location>
</feature>
<organism evidence="2 3">
    <name type="scientific">Aspergillus carbonarius (strain ITEM 5010)</name>
    <dbReference type="NCBI Taxonomy" id="602072"/>
    <lineage>
        <taxon>Eukaryota</taxon>
        <taxon>Fungi</taxon>
        <taxon>Dikarya</taxon>
        <taxon>Ascomycota</taxon>
        <taxon>Pezizomycotina</taxon>
        <taxon>Eurotiomycetes</taxon>
        <taxon>Eurotiomycetidae</taxon>
        <taxon>Eurotiales</taxon>
        <taxon>Aspergillaceae</taxon>
        <taxon>Aspergillus</taxon>
        <taxon>Aspergillus subgen. Circumdati</taxon>
    </lineage>
</organism>
<sequence length="279" mass="31563">MSEPLEENLATPEGRRIWQMYQVRDFFVDRTEGLMPGSYVVFILVAGRYTSQGTSDPEYPLQRRMILEWEAFHNWVNPPQEESPRYWGATVNGDMIQFFTRTQIRVFRPWDAEEFDYVDRLQELVDDLNEIREEFGLVPMAINYRESGSSAGGDEIGDEAAQRRSDDGGDGRTERIESIADNIDESPESPDSAEYSPQENGISSQVRIRPVRAIGRVRPLAADPDDSPESPDSADYSPREDIVPSDAWNRPVRGADNRILNGIVPARTNSTGSGTNNRD</sequence>
<feature type="compositionally biased region" description="Basic and acidic residues" evidence="1">
    <location>
        <begin position="160"/>
        <end position="178"/>
    </location>
</feature>
<evidence type="ECO:0000313" key="2">
    <source>
        <dbReference type="EMBL" id="OOF98982.1"/>
    </source>
</evidence>
<accession>A0A1R3RX08</accession>
<dbReference type="AlphaFoldDB" id="A0A1R3RX08"/>
<evidence type="ECO:0000313" key="3">
    <source>
        <dbReference type="Proteomes" id="UP000188318"/>
    </source>
</evidence>
<feature type="compositionally biased region" description="Polar residues" evidence="1">
    <location>
        <begin position="195"/>
        <end position="206"/>
    </location>
</feature>
<reference evidence="3" key="1">
    <citation type="journal article" date="2017" name="Genome Biol.">
        <title>Comparative genomics reveals high biological diversity and specific adaptations in the industrially and medically important fungal genus Aspergillus.</title>
        <authorList>
            <person name="de Vries R.P."/>
            <person name="Riley R."/>
            <person name="Wiebenga A."/>
            <person name="Aguilar-Osorio G."/>
            <person name="Amillis S."/>
            <person name="Uchima C.A."/>
            <person name="Anderluh G."/>
            <person name="Asadollahi M."/>
            <person name="Askin M."/>
            <person name="Barry K."/>
            <person name="Battaglia E."/>
            <person name="Bayram O."/>
            <person name="Benocci T."/>
            <person name="Braus-Stromeyer S.A."/>
            <person name="Caldana C."/>
            <person name="Canovas D."/>
            <person name="Cerqueira G.C."/>
            <person name="Chen F."/>
            <person name="Chen W."/>
            <person name="Choi C."/>
            <person name="Clum A."/>
            <person name="Dos Santos R.A."/>
            <person name="Damasio A.R."/>
            <person name="Diallinas G."/>
            <person name="Emri T."/>
            <person name="Fekete E."/>
            <person name="Flipphi M."/>
            <person name="Freyberg S."/>
            <person name="Gallo A."/>
            <person name="Gournas C."/>
            <person name="Habgood R."/>
            <person name="Hainaut M."/>
            <person name="Harispe M.L."/>
            <person name="Henrissat B."/>
            <person name="Hilden K.S."/>
            <person name="Hope R."/>
            <person name="Hossain A."/>
            <person name="Karabika E."/>
            <person name="Karaffa L."/>
            <person name="Karanyi Z."/>
            <person name="Krasevec N."/>
            <person name="Kuo A."/>
            <person name="Kusch H."/>
            <person name="LaButti K."/>
            <person name="Lagendijk E.L."/>
            <person name="Lapidus A."/>
            <person name="Levasseur A."/>
            <person name="Lindquist E."/>
            <person name="Lipzen A."/>
            <person name="Logrieco A.F."/>
            <person name="MacCabe A."/>
            <person name="Maekelae M.R."/>
            <person name="Malavazi I."/>
            <person name="Melin P."/>
            <person name="Meyer V."/>
            <person name="Mielnichuk N."/>
            <person name="Miskei M."/>
            <person name="Molnar A.P."/>
            <person name="Mule G."/>
            <person name="Ngan C.Y."/>
            <person name="Orejas M."/>
            <person name="Orosz E."/>
            <person name="Ouedraogo J.P."/>
            <person name="Overkamp K.M."/>
            <person name="Park H.-S."/>
            <person name="Perrone G."/>
            <person name="Piumi F."/>
            <person name="Punt P.J."/>
            <person name="Ram A.F."/>
            <person name="Ramon A."/>
            <person name="Rauscher S."/>
            <person name="Record E."/>
            <person name="Riano-Pachon D.M."/>
            <person name="Robert V."/>
            <person name="Roehrig J."/>
            <person name="Ruller R."/>
            <person name="Salamov A."/>
            <person name="Salih N.S."/>
            <person name="Samson R.A."/>
            <person name="Sandor E."/>
            <person name="Sanguinetti M."/>
            <person name="Schuetze T."/>
            <person name="Sepcic K."/>
            <person name="Shelest E."/>
            <person name="Sherlock G."/>
            <person name="Sophianopoulou V."/>
            <person name="Squina F.M."/>
            <person name="Sun H."/>
            <person name="Susca A."/>
            <person name="Todd R.B."/>
            <person name="Tsang A."/>
            <person name="Unkles S.E."/>
            <person name="van de Wiele N."/>
            <person name="van Rossen-Uffink D."/>
            <person name="Oliveira J.V."/>
            <person name="Vesth T.C."/>
            <person name="Visser J."/>
            <person name="Yu J.-H."/>
            <person name="Zhou M."/>
            <person name="Andersen M.R."/>
            <person name="Archer D.B."/>
            <person name="Baker S.E."/>
            <person name="Benoit I."/>
            <person name="Brakhage A.A."/>
            <person name="Braus G.H."/>
            <person name="Fischer R."/>
            <person name="Frisvad J.C."/>
            <person name="Goldman G.H."/>
            <person name="Houbraken J."/>
            <person name="Oakley B."/>
            <person name="Pocsi I."/>
            <person name="Scazzocchio C."/>
            <person name="Seiboth B."/>
            <person name="vanKuyk P.A."/>
            <person name="Wortman J."/>
            <person name="Dyer P.S."/>
            <person name="Grigoriev I.V."/>
        </authorList>
    </citation>
    <scope>NUCLEOTIDE SEQUENCE [LARGE SCALE GENOMIC DNA]</scope>
    <source>
        <strain evidence="3">ITEM 5010</strain>
    </source>
</reference>
<gene>
    <name evidence="2" type="ORF">ASPCADRAFT_2407</name>
</gene>
<dbReference type="Proteomes" id="UP000188318">
    <property type="component" value="Unassembled WGS sequence"/>
</dbReference>
<dbReference type="EMBL" id="KV907495">
    <property type="protein sequence ID" value="OOF98982.1"/>
    <property type="molecule type" value="Genomic_DNA"/>
</dbReference>
<protein>
    <submittedName>
        <fullName evidence="2">Uncharacterized protein</fullName>
    </submittedName>
</protein>
<keyword evidence="3" id="KW-1185">Reference proteome</keyword>
<evidence type="ECO:0000256" key="1">
    <source>
        <dbReference type="SAM" id="MobiDB-lite"/>
    </source>
</evidence>
<name>A0A1R3RX08_ASPC5</name>
<feature type="compositionally biased region" description="Polar residues" evidence="1">
    <location>
        <begin position="267"/>
        <end position="279"/>
    </location>
</feature>